<dbReference type="AlphaFoldDB" id="A0A8A3PCW7"/>
<feature type="compositionally biased region" description="Polar residues" evidence="1">
    <location>
        <begin position="108"/>
        <end position="119"/>
    </location>
</feature>
<accession>A0A8A3PCW7</accession>
<dbReference type="EMBL" id="CP063407">
    <property type="protein sequence ID" value="QSZ32936.1"/>
    <property type="molecule type" value="Genomic_DNA"/>
</dbReference>
<evidence type="ECO:0000313" key="2">
    <source>
        <dbReference type="EMBL" id="QSZ32936.1"/>
    </source>
</evidence>
<sequence length="262" mass="28820">MCGELLLGVRLRSRACNICGLRSAECIDGGEFCNFFTRVLQNPRFNVYRVTVFTDGGKKLDFDEVVMTTTLGWLERNKQAFQPPLPERFSCAVDSFPRLWLSRKGAQNPLSHTEISQTHRNPRSTSPSRGPSGPSPSSHLNPNTSMASPNGSPQPTPRTATPQNGTKKSCPSPPSPRATHTPMARNPASSPPRSPRPPKKSSYLAFFKPYYSLLPPFREARCAVGTTWLRDEMAGNGGYTCLEIGLEAGNEHVRVLREGCLS</sequence>
<organism evidence="2 3">
    <name type="scientific">Monilinia vaccinii-corymbosi</name>
    <dbReference type="NCBI Taxonomy" id="61207"/>
    <lineage>
        <taxon>Eukaryota</taxon>
        <taxon>Fungi</taxon>
        <taxon>Dikarya</taxon>
        <taxon>Ascomycota</taxon>
        <taxon>Pezizomycotina</taxon>
        <taxon>Leotiomycetes</taxon>
        <taxon>Helotiales</taxon>
        <taxon>Sclerotiniaceae</taxon>
        <taxon>Monilinia</taxon>
    </lineage>
</organism>
<keyword evidence="3" id="KW-1185">Reference proteome</keyword>
<feature type="compositionally biased region" description="Low complexity" evidence="1">
    <location>
        <begin position="123"/>
        <end position="138"/>
    </location>
</feature>
<dbReference type="Gene3D" id="3.50.50.60">
    <property type="entry name" value="FAD/NAD(P)-binding domain"/>
    <property type="match status" value="1"/>
</dbReference>
<reference evidence="2" key="1">
    <citation type="submission" date="2020-10" db="EMBL/GenBank/DDBJ databases">
        <title>Genome Sequence of Monilinia vaccinii-corymbosi Sheds Light on Mummy Berry Disease Infection of Blueberry and Mating Type.</title>
        <authorList>
            <person name="Yow A.G."/>
            <person name="Zhang Y."/>
            <person name="Bansal K."/>
            <person name="Eacker S.M."/>
            <person name="Sullivan S."/>
            <person name="Liachko I."/>
            <person name="Cubeta M.A."/>
            <person name="Rollins J.A."/>
            <person name="Ashrafi H."/>
        </authorList>
    </citation>
    <scope>NUCLEOTIDE SEQUENCE</scope>
    <source>
        <strain evidence="2">RL-1</strain>
    </source>
</reference>
<dbReference type="OrthoDB" id="5046242at2759"/>
<evidence type="ECO:0000313" key="3">
    <source>
        <dbReference type="Proteomes" id="UP000672032"/>
    </source>
</evidence>
<protein>
    <submittedName>
        <fullName evidence="2">Uncharacterized protein</fullName>
    </submittedName>
</protein>
<gene>
    <name evidence="2" type="ORF">DSL72_002519</name>
</gene>
<proteinExistence type="predicted"/>
<feature type="region of interest" description="Disordered" evidence="1">
    <location>
        <begin position="104"/>
        <end position="200"/>
    </location>
</feature>
<name>A0A8A3PCW7_9HELO</name>
<dbReference type="InterPro" id="IPR036188">
    <property type="entry name" value="FAD/NAD-bd_sf"/>
</dbReference>
<evidence type="ECO:0000256" key="1">
    <source>
        <dbReference type="SAM" id="MobiDB-lite"/>
    </source>
</evidence>
<dbReference type="Proteomes" id="UP000672032">
    <property type="component" value="Chromosome 3"/>
</dbReference>
<feature type="compositionally biased region" description="Polar residues" evidence="1">
    <location>
        <begin position="139"/>
        <end position="169"/>
    </location>
</feature>